<protein>
    <recommendedName>
        <fullName evidence="3">Polymer-forming cytoskeletal</fullName>
    </recommendedName>
</protein>
<dbReference type="Proteomes" id="UP000316714">
    <property type="component" value="Unassembled WGS sequence"/>
</dbReference>
<reference evidence="1 2" key="1">
    <citation type="submission" date="2019-02" db="EMBL/GenBank/DDBJ databases">
        <title>Deep-cultivation of Planctomycetes and their phenomic and genomic characterization uncovers novel biology.</title>
        <authorList>
            <person name="Wiegand S."/>
            <person name="Jogler M."/>
            <person name="Boedeker C."/>
            <person name="Pinto D."/>
            <person name="Vollmers J."/>
            <person name="Rivas-Marin E."/>
            <person name="Kohn T."/>
            <person name="Peeters S.H."/>
            <person name="Heuer A."/>
            <person name="Rast P."/>
            <person name="Oberbeckmann S."/>
            <person name="Bunk B."/>
            <person name="Jeske O."/>
            <person name="Meyerdierks A."/>
            <person name="Storesund J.E."/>
            <person name="Kallscheuer N."/>
            <person name="Luecker S."/>
            <person name="Lage O.M."/>
            <person name="Pohl T."/>
            <person name="Merkel B.J."/>
            <person name="Hornburger P."/>
            <person name="Mueller R.-W."/>
            <person name="Bruemmer F."/>
            <person name="Labrenz M."/>
            <person name="Spormann A.M."/>
            <person name="Op Den Camp H."/>
            <person name="Overmann J."/>
            <person name="Amann R."/>
            <person name="Jetten M.S.M."/>
            <person name="Mascher T."/>
            <person name="Medema M.H."/>
            <person name="Devos D.P."/>
            <person name="Kaster A.-K."/>
            <person name="Ovreas L."/>
            <person name="Rohde M."/>
            <person name="Galperin M.Y."/>
            <person name="Jogler C."/>
        </authorList>
    </citation>
    <scope>NUCLEOTIDE SEQUENCE [LARGE SCALE GENOMIC DNA]</scope>
    <source>
        <strain evidence="1 2">KOR34</strain>
    </source>
</reference>
<gene>
    <name evidence="1" type="ORF">KOR34_40730</name>
</gene>
<organism evidence="1 2">
    <name type="scientific">Posidoniimonas corsicana</name>
    <dbReference type="NCBI Taxonomy" id="1938618"/>
    <lineage>
        <taxon>Bacteria</taxon>
        <taxon>Pseudomonadati</taxon>
        <taxon>Planctomycetota</taxon>
        <taxon>Planctomycetia</taxon>
        <taxon>Pirellulales</taxon>
        <taxon>Lacipirellulaceae</taxon>
        <taxon>Posidoniimonas</taxon>
    </lineage>
</organism>
<evidence type="ECO:0000313" key="2">
    <source>
        <dbReference type="Proteomes" id="UP000316714"/>
    </source>
</evidence>
<dbReference type="RefSeq" id="WP_146567565.1">
    <property type="nucleotide sequence ID" value="NZ_SIHJ01000003.1"/>
</dbReference>
<name>A0A5C5V1P3_9BACT</name>
<proteinExistence type="predicted"/>
<keyword evidence="2" id="KW-1185">Reference proteome</keyword>
<sequence>MLPVELQRRVGYLDLMSGMAYPRSVSAWHAADEESNGWVVRDRLTAPVLIGENDKLLIDGGCLERISAPDGGLVHINGDLATDLEIGGHHELIIRGDIIADCTVLASGFHHVYVGGSVAGTIRVDDSSKLWIDGDFTGAMTTGHPTSRIDVAGDFSAIIRPTRQASLLYLSVGGFSEHQRICEIADLGYTEFNASIGASDTAPGYYPLDWSQRRTDKGMSHARWCVQRDSRAE</sequence>
<evidence type="ECO:0008006" key="3">
    <source>
        <dbReference type="Google" id="ProtNLM"/>
    </source>
</evidence>
<evidence type="ECO:0000313" key="1">
    <source>
        <dbReference type="EMBL" id="TWT32311.1"/>
    </source>
</evidence>
<dbReference type="EMBL" id="SIHJ01000003">
    <property type="protein sequence ID" value="TWT32311.1"/>
    <property type="molecule type" value="Genomic_DNA"/>
</dbReference>
<dbReference type="OrthoDB" id="278546at2"/>
<comment type="caution">
    <text evidence="1">The sequence shown here is derived from an EMBL/GenBank/DDBJ whole genome shotgun (WGS) entry which is preliminary data.</text>
</comment>
<accession>A0A5C5V1P3</accession>
<dbReference type="AlphaFoldDB" id="A0A5C5V1P3"/>